<reference evidence="2" key="1">
    <citation type="journal article" date="2009" name="Science">
        <title>The B73 maize genome: complexity, diversity, and dynamics.</title>
        <authorList>
            <person name="Schnable P.S."/>
            <person name="Ware D."/>
            <person name="Fulton R.S."/>
            <person name="Stein J.C."/>
            <person name="Wei F."/>
            <person name="Pasternak S."/>
            <person name="Liang C."/>
            <person name="Zhang J."/>
            <person name="Fulton L."/>
            <person name="Graves T.A."/>
            <person name="Minx P."/>
            <person name="Reily A.D."/>
            <person name="Courtney L."/>
            <person name="Kruchowski S.S."/>
            <person name="Tomlinson C."/>
            <person name="Strong C."/>
            <person name="Delehaunty K."/>
            <person name="Fronick C."/>
            <person name="Courtney B."/>
            <person name="Rock S.M."/>
            <person name="Belter E."/>
            <person name="Du F."/>
            <person name="Kim K."/>
            <person name="Abbott R.M."/>
            <person name="Cotton M."/>
            <person name="Levy A."/>
            <person name="Marchetto P."/>
            <person name="Ochoa K."/>
            <person name="Jackson S.M."/>
            <person name="Gillam B."/>
            <person name="Chen W."/>
            <person name="Yan L."/>
            <person name="Higginbotham J."/>
            <person name="Cardenas M."/>
            <person name="Waligorski J."/>
            <person name="Applebaum E."/>
            <person name="Phelps L."/>
            <person name="Falcone J."/>
            <person name="Kanchi K."/>
            <person name="Thane T."/>
            <person name="Scimone A."/>
            <person name="Thane N."/>
            <person name="Henke J."/>
            <person name="Wang T."/>
            <person name="Ruppert J."/>
            <person name="Shah N."/>
            <person name="Rotter K."/>
            <person name="Hodges J."/>
            <person name="Ingenthron E."/>
            <person name="Cordes M."/>
            <person name="Kohlberg S."/>
            <person name="Sgro J."/>
            <person name="Delgado B."/>
            <person name="Mead K."/>
            <person name="Chinwalla A."/>
            <person name="Leonard S."/>
            <person name="Crouse K."/>
            <person name="Collura K."/>
            <person name="Kudrna D."/>
            <person name="Currie J."/>
            <person name="He R."/>
            <person name="Angelova A."/>
            <person name="Rajasekar S."/>
            <person name="Mueller T."/>
            <person name="Lomeli R."/>
            <person name="Scara G."/>
            <person name="Ko A."/>
            <person name="Delaney K."/>
            <person name="Wissotski M."/>
            <person name="Lopez G."/>
            <person name="Campos D."/>
            <person name="Braidotti M."/>
            <person name="Ashley E."/>
            <person name="Golser W."/>
            <person name="Kim H."/>
            <person name="Lee S."/>
            <person name="Lin J."/>
            <person name="Dujmic Z."/>
            <person name="Kim W."/>
            <person name="Talag J."/>
            <person name="Zuccolo A."/>
            <person name="Fan C."/>
            <person name="Sebastian A."/>
            <person name="Kramer M."/>
            <person name="Spiegel L."/>
            <person name="Nascimento L."/>
            <person name="Zutavern T."/>
            <person name="Miller B."/>
            <person name="Ambroise C."/>
            <person name="Muller S."/>
            <person name="Spooner W."/>
            <person name="Narechania A."/>
            <person name="Ren L."/>
            <person name="Wei S."/>
            <person name="Kumari S."/>
            <person name="Faga B."/>
            <person name="Levy M.J."/>
            <person name="McMahan L."/>
            <person name="Van Buren P."/>
            <person name="Vaughn M.W."/>
            <person name="Ying K."/>
            <person name="Yeh C.-T."/>
            <person name="Emrich S.J."/>
            <person name="Jia Y."/>
            <person name="Kalyanaraman A."/>
            <person name="Hsia A.-P."/>
            <person name="Barbazuk W.B."/>
            <person name="Baucom R.S."/>
            <person name="Brutnell T.P."/>
            <person name="Carpita N.C."/>
            <person name="Chaparro C."/>
            <person name="Chia J.-M."/>
            <person name="Deragon J.-M."/>
            <person name="Estill J.C."/>
            <person name="Fu Y."/>
            <person name="Jeddeloh J.A."/>
            <person name="Han Y."/>
            <person name="Lee H."/>
            <person name="Li P."/>
            <person name="Lisch D.R."/>
            <person name="Liu S."/>
            <person name="Liu Z."/>
            <person name="Nagel D.H."/>
            <person name="McCann M.C."/>
            <person name="SanMiguel P."/>
            <person name="Myers A.M."/>
            <person name="Nettleton D."/>
            <person name="Nguyen J."/>
            <person name="Penning B.W."/>
            <person name="Ponnala L."/>
            <person name="Schneider K.L."/>
            <person name="Schwartz D.C."/>
            <person name="Sharma A."/>
            <person name="Soderlund C."/>
            <person name="Springer N.M."/>
            <person name="Sun Q."/>
            <person name="Wang H."/>
            <person name="Waterman M."/>
            <person name="Westerman R."/>
            <person name="Wolfgruber T.K."/>
            <person name="Yang L."/>
            <person name="Yu Y."/>
            <person name="Zhang L."/>
            <person name="Zhou S."/>
            <person name="Zhu Q."/>
            <person name="Bennetzen J.L."/>
            <person name="Dawe R.K."/>
            <person name="Jiang J."/>
            <person name="Jiang N."/>
            <person name="Presting G.G."/>
            <person name="Wessler S.R."/>
            <person name="Aluru S."/>
            <person name="Martienssen R.A."/>
            <person name="Clifton S.W."/>
            <person name="McCombie W.R."/>
            <person name="Wing R.A."/>
            <person name="Wilson R.K."/>
        </authorList>
    </citation>
    <scope>NUCLEOTIDE SEQUENCE [LARGE SCALE GENOMIC DNA]</scope>
    <source>
        <strain evidence="2">cv. B73</strain>
    </source>
</reference>
<dbReference type="EnsemblPlants" id="Zm00001eb356290_T001">
    <property type="protein sequence ID" value="Zm00001eb356290_P001"/>
    <property type="gene ID" value="Zm00001eb356290"/>
</dbReference>
<name>A0A804QRU0_MAIZE</name>
<reference evidence="1" key="2">
    <citation type="submission" date="2019-07" db="EMBL/GenBank/DDBJ databases">
        <authorList>
            <person name="Seetharam A."/>
            <person name="Woodhouse M."/>
            <person name="Cannon E."/>
        </authorList>
    </citation>
    <scope>NUCLEOTIDE SEQUENCE [LARGE SCALE GENOMIC DNA]</scope>
    <source>
        <strain evidence="1">cv. B73</strain>
    </source>
</reference>
<dbReference type="AlphaFoldDB" id="A0A804QRU0"/>
<sequence>MIQPFKEWDRTESQKTTHYSDHQISISSEFMTQQASHLQGCEQVTSSRHRLIVQRWRRATASYFLPPALFLLLSVEVPVPPAAACCAFLAAFSSRAFLSLPTTTGSGQGQRQATEIWTCRRRISAPLAALLRGEPVLGVLGVGLPRRRALTVAVTLVAACAQVKEGGTGNRNNETDRDRIQAKDGLEQEFPYAQIHNRGLGRI</sequence>
<dbReference type="Proteomes" id="UP000007305">
    <property type="component" value="Chromosome 8"/>
</dbReference>
<evidence type="ECO:0000313" key="2">
    <source>
        <dbReference type="Proteomes" id="UP000007305"/>
    </source>
</evidence>
<proteinExistence type="predicted"/>
<reference evidence="1" key="3">
    <citation type="submission" date="2021-05" db="UniProtKB">
        <authorList>
            <consortium name="EnsemblPlants"/>
        </authorList>
    </citation>
    <scope>IDENTIFICATION</scope>
    <source>
        <strain evidence="1">cv. B73</strain>
    </source>
</reference>
<organism evidence="1 2">
    <name type="scientific">Zea mays</name>
    <name type="common">Maize</name>
    <dbReference type="NCBI Taxonomy" id="4577"/>
    <lineage>
        <taxon>Eukaryota</taxon>
        <taxon>Viridiplantae</taxon>
        <taxon>Streptophyta</taxon>
        <taxon>Embryophyta</taxon>
        <taxon>Tracheophyta</taxon>
        <taxon>Spermatophyta</taxon>
        <taxon>Magnoliopsida</taxon>
        <taxon>Liliopsida</taxon>
        <taxon>Poales</taxon>
        <taxon>Poaceae</taxon>
        <taxon>PACMAD clade</taxon>
        <taxon>Panicoideae</taxon>
        <taxon>Andropogonodae</taxon>
        <taxon>Andropogoneae</taxon>
        <taxon>Tripsacinae</taxon>
        <taxon>Zea</taxon>
    </lineage>
</organism>
<protein>
    <submittedName>
        <fullName evidence="1">Uncharacterized protein</fullName>
    </submittedName>
</protein>
<accession>A0A804QRU0</accession>
<dbReference type="Gramene" id="Zm00001eb356290_T001">
    <property type="protein sequence ID" value="Zm00001eb356290_P001"/>
    <property type="gene ID" value="Zm00001eb356290"/>
</dbReference>
<keyword evidence="2" id="KW-1185">Reference proteome</keyword>
<evidence type="ECO:0000313" key="1">
    <source>
        <dbReference type="EnsemblPlants" id="Zm00001eb356290_P001"/>
    </source>
</evidence>
<dbReference type="InParanoid" id="A0A804QRU0"/>